<evidence type="ECO:0000313" key="2">
    <source>
        <dbReference type="Proteomes" id="UP000033684"/>
    </source>
</evidence>
<name>A0A0F3IPR4_9GAMM</name>
<dbReference type="RefSeq" id="WP_045778234.1">
    <property type="nucleotide sequence ID" value="NZ_LAJX01000028.1"/>
</dbReference>
<dbReference type="AlphaFoldDB" id="A0A0F3IPR4"/>
<reference evidence="2" key="1">
    <citation type="submission" date="2015-03" db="EMBL/GenBank/DDBJ databases">
        <title>Draft genome sequence of a novel methanotroph (Sn10-6) isolated from flooded ricefield rhizosphere in India.</title>
        <authorList>
            <person name="Pandit P.S."/>
            <person name="Pore S.D."/>
            <person name="Arora P."/>
            <person name="Kapse N.G."/>
            <person name="Dhakephalkar P.K."/>
            <person name="Rahalkar M.C."/>
        </authorList>
    </citation>
    <scope>NUCLEOTIDE SEQUENCE [LARGE SCALE GENOMIC DNA]</scope>
    <source>
        <strain evidence="2">Sn10-6</strain>
    </source>
</reference>
<comment type="caution">
    <text evidence="1">The sequence shown here is derived from an EMBL/GenBank/DDBJ whole genome shotgun (WGS) entry which is preliminary data.</text>
</comment>
<dbReference type="OrthoDB" id="8479070at2"/>
<keyword evidence="2" id="KW-1185">Reference proteome</keyword>
<accession>A0A0F3IPR4</accession>
<sequence>MLLDTYQAKGLLTVTLVNGQTSTAGVYAYRGDLVLIEGALREGSTTDRKPPEALLIHSALIVANDKIVFINGLLPTLSLLPILVEKYKDDFAPDCAALIYVENIAKAMQVELAGVVFKLLPFKEGLVWNEILEELYIEKHELKGQSAEDKVAIAYNAAKTYNAKSPLVSYAEAEANTIVVVKDAAVGAV</sequence>
<dbReference type="PATRIC" id="fig|1632867.3.peg.3393"/>
<reference evidence="1 2" key="2">
    <citation type="journal article" date="2016" name="Microb. Ecol.">
        <title>Genome Characteristics of a Novel Type I Methanotroph (Sn10-6) Isolated from a Flooded Indian Rice Field.</title>
        <authorList>
            <person name="Rahalkar M.C."/>
            <person name="Pandit P.S."/>
            <person name="Dhakephalkar P.K."/>
            <person name="Pore S."/>
            <person name="Arora P."/>
            <person name="Kapse N."/>
        </authorList>
    </citation>
    <scope>NUCLEOTIDE SEQUENCE [LARGE SCALE GENOMIC DNA]</scope>
    <source>
        <strain evidence="1 2">Sn10-6</strain>
    </source>
</reference>
<proteinExistence type="predicted"/>
<organism evidence="1 2">
    <name type="scientific">Methylocucumis oryzae</name>
    <dbReference type="NCBI Taxonomy" id="1632867"/>
    <lineage>
        <taxon>Bacteria</taxon>
        <taxon>Pseudomonadati</taxon>
        <taxon>Pseudomonadota</taxon>
        <taxon>Gammaproteobacteria</taxon>
        <taxon>Methylococcales</taxon>
        <taxon>Methylococcaceae</taxon>
        <taxon>Methylocucumis</taxon>
    </lineage>
</organism>
<evidence type="ECO:0000313" key="1">
    <source>
        <dbReference type="EMBL" id="KJV07574.1"/>
    </source>
</evidence>
<dbReference type="EMBL" id="LAJX01000028">
    <property type="protein sequence ID" value="KJV07574.1"/>
    <property type="molecule type" value="Genomic_DNA"/>
</dbReference>
<dbReference type="Proteomes" id="UP000033684">
    <property type="component" value="Unassembled WGS sequence"/>
</dbReference>
<protein>
    <submittedName>
        <fullName evidence="1">Uncharacterized protein</fullName>
    </submittedName>
</protein>
<gene>
    <name evidence="1" type="ORF">VZ94_03855</name>
</gene>